<dbReference type="OMA" id="CHDGWEY"/>
<dbReference type="Proteomes" id="UP000472261">
    <property type="component" value="Unplaced"/>
</dbReference>
<keyword evidence="1" id="KW-1133">Transmembrane helix</keyword>
<keyword evidence="1" id="KW-0812">Transmembrane</keyword>
<proteinExistence type="predicted"/>
<dbReference type="AlphaFoldDB" id="A0A669QP38"/>
<sequence>MPFGAVLAQTGGLGRFQALQVALLAVPILLMAAHNLLQNFSAAVPPHRCRVPDLSARGAAVAPGGASSMAAGGTLWILVALRCGVGVGDTEPCHDGWEYDTSVYVATIVTE</sequence>
<name>A0A669QP38_PHACC</name>
<accession>A0A669QP38</accession>
<evidence type="ECO:0000256" key="1">
    <source>
        <dbReference type="SAM" id="Phobius"/>
    </source>
</evidence>
<evidence type="ECO:0000313" key="2">
    <source>
        <dbReference type="Ensembl" id="ENSPCLP00000019993.1"/>
    </source>
</evidence>
<dbReference type="Ensembl" id="ENSPCLT00000027150.1">
    <property type="protein sequence ID" value="ENSPCLP00000019993.1"/>
    <property type="gene ID" value="ENSPCLG00000017119.1"/>
</dbReference>
<evidence type="ECO:0000313" key="3">
    <source>
        <dbReference type="Proteomes" id="UP000472261"/>
    </source>
</evidence>
<keyword evidence="3" id="KW-1185">Reference proteome</keyword>
<organism evidence="2 3">
    <name type="scientific">Phasianus colchicus</name>
    <name type="common">Common pheasant</name>
    <dbReference type="NCBI Taxonomy" id="9054"/>
    <lineage>
        <taxon>Eukaryota</taxon>
        <taxon>Metazoa</taxon>
        <taxon>Chordata</taxon>
        <taxon>Craniata</taxon>
        <taxon>Vertebrata</taxon>
        <taxon>Euteleostomi</taxon>
        <taxon>Archelosauria</taxon>
        <taxon>Archosauria</taxon>
        <taxon>Dinosauria</taxon>
        <taxon>Saurischia</taxon>
        <taxon>Theropoda</taxon>
        <taxon>Coelurosauria</taxon>
        <taxon>Aves</taxon>
        <taxon>Neognathae</taxon>
        <taxon>Galloanserae</taxon>
        <taxon>Galliformes</taxon>
        <taxon>Phasianidae</taxon>
        <taxon>Phasianinae</taxon>
        <taxon>Phasianus</taxon>
    </lineage>
</organism>
<reference evidence="2" key="1">
    <citation type="submission" date="2025-08" db="UniProtKB">
        <authorList>
            <consortium name="Ensembl"/>
        </authorList>
    </citation>
    <scope>IDENTIFICATION</scope>
</reference>
<reference evidence="2" key="2">
    <citation type="submission" date="2025-09" db="UniProtKB">
        <authorList>
            <consortium name="Ensembl"/>
        </authorList>
    </citation>
    <scope>IDENTIFICATION</scope>
</reference>
<keyword evidence="1" id="KW-0472">Membrane</keyword>
<protein>
    <submittedName>
        <fullName evidence="2">Uncharacterized protein</fullName>
    </submittedName>
</protein>
<feature type="transmembrane region" description="Helical" evidence="1">
    <location>
        <begin position="16"/>
        <end position="37"/>
    </location>
</feature>